<evidence type="ECO:0000256" key="1">
    <source>
        <dbReference type="SAM" id="MobiDB-lite"/>
    </source>
</evidence>
<dbReference type="EMBL" id="CAAALY010018276">
    <property type="protein sequence ID" value="VEL13596.1"/>
    <property type="molecule type" value="Genomic_DNA"/>
</dbReference>
<keyword evidence="3" id="KW-1185">Reference proteome</keyword>
<evidence type="ECO:0000313" key="2">
    <source>
        <dbReference type="EMBL" id="VEL13596.1"/>
    </source>
</evidence>
<dbReference type="AlphaFoldDB" id="A0A3S5CJK6"/>
<dbReference type="Proteomes" id="UP000784294">
    <property type="component" value="Unassembled WGS sequence"/>
</dbReference>
<feature type="region of interest" description="Disordered" evidence="1">
    <location>
        <begin position="1"/>
        <end position="22"/>
    </location>
</feature>
<comment type="caution">
    <text evidence="2">The sequence shown here is derived from an EMBL/GenBank/DDBJ whole genome shotgun (WGS) entry which is preliminary data.</text>
</comment>
<proteinExistence type="predicted"/>
<gene>
    <name evidence="2" type="ORF">PXEA_LOCUS7036</name>
</gene>
<sequence length="99" mass="10897">MYSSNPSGRHVLSEFSMPGHQSSVKSTALNASLGASASISPGLPIIVSRGHEGQYEDFETIDWVKDIARDRNRHRLLHGSKVCSTLNFFSSYSFILVLV</sequence>
<dbReference type="OrthoDB" id="9223454at2759"/>
<reference evidence="2" key="1">
    <citation type="submission" date="2018-11" db="EMBL/GenBank/DDBJ databases">
        <authorList>
            <consortium name="Pathogen Informatics"/>
        </authorList>
    </citation>
    <scope>NUCLEOTIDE SEQUENCE</scope>
</reference>
<protein>
    <submittedName>
        <fullName evidence="2">Uncharacterized protein</fullName>
    </submittedName>
</protein>
<organism evidence="2 3">
    <name type="scientific">Protopolystoma xenopodis</name>
    <dbReference type="NCBI Taxonomy" id="117903"/>
    <lineage>
        <taxon>Eukaryota</taxon>
        <taxon>Metazoa</taxon>
        <taxon>Spiralia</taxon>
        <taxon>Lophotrochozoa</taxon>
        <taxon>Platyhelminthes</taxon>
        <taxon>Monogenea</taxon>
        <taxon>Polyopisthocotylea</taxon>
        <taxon>Polystomatidea</taxon>
        <taxon>Polystomatidae</taxon>
        <taxon>Protopolystoma</taxon>
    </lineage>
</organism>
<accession>A0A3S5CJK6</accession>
<evidence type="ECO:0000313" key="3">
    <source>
        <dbReference type="Proteomes" id="UP000784294"/>
    </source>
</evidence>
<name>A0A3S5CJK6_9PLAT</name>